<protein>
    <recommendedName>
        <fullName evidence="9">Transcription factor domain-containing protein</fullName>
    </recommendedName>
</protein>
<name>A0A5N6U7K8_ASPAV</name>
<gene>
    <name evidence="7" type="ORF">BDV25DRAFT_103021</name>
</gene>
<evidence type="ECO:0000256" key="2">
    <source>
        <dbReference type="ARBA" id="ARBA00022723"/>
    </source>
</evidence>
<proteinExistence type="predicted"/>
<evidence type="ECO:0000313" key="8">
    <source>
        <dbReference type="Proteomes" id="UP000325780"/>
    </source>
</evidence>
<evidence type="ECO:0008006" key="9">
    <source>
        <dbReference type="Google" id="ProtNLM"/>
    </source>
</evidence>
<evidence type="ECO:0000256" key="5">
    <source>
        <dbReference type="ARBA" id="ARBA00023242"/>
    </source>
</evidence>
<dbReference type="CDD" id="cd12148">
    <property type="entry name" value="fungal_TF_MHR"/>
    <property type="match status" value="1"/>
</dbReference>
<feature type="compositionally biased region" description="Polar residues" evidence="6">
    <location>
        <begin position="508"/>
        <end position="519"/>
    </location>
</feature>
<dbReference type="EMBL" id="ML742028">
    <property type="protein sequence ID" value="KAE8154582.1"/>
    <property type="molecule type" value="Genomic_DNA"/>
</dbReference>
<evidence type="ECO:0000313" key="7">
    <source>
        <dbReference type="EMBL" id="KAE8154582.1"/>
    </source>
</evidence>
<keyword evidence="8" id="KW-1185">Reference proteome</keyword>
<accession>A0A5N6U7K8</accession>
<dbReference type="GO" id="GO:0005634">
    <property type="term" value="C:nucleus"/>
    <property type="evidence" value="ECO:0007669"/>
    <property type="project" value="UniProtKB-SubCell"/>
</dbReference>
<reference evidence="7 8" key="1">
    <citation type="submission" date="2019-04" db="EMBL/GenBank/DDBJ databases">
        <title>Friends and foes A comparative genomics study of 23 Aspergillus species from section Flavi.</title>
        <authorList>
            <consortium name="DOE Joint Genome Institute"/>
            <person name="Kjaerbolling I."/>
            <person name="Vesth T."/>
            <person name="Frisvad J.C."/>
            <person name="Nybo J.L."/>
            <person name="Theobald S."/>
            <person name="Kildgaard S."/>
            <person name="Isbrandt T."/>
            <person name="Kuo A."/>
            <person name="Sato A."/>
            <person name="Lyhne E.K."/>
            <person name="Kogle M.E."/>
            <person name="Wiebenga A."/>
            <person name="Kun R.S."/>
            <person name="Lubbers R.J."/>
            <person name="Makela M.R."/>
            <person name="Barry K."/>
            <person name="Chovatia M."/>
            <person name="Clum A."/>
            <person name="Daum C."/>
            <person name="Haridas S."/>
            <person name="He G."/>
            <person name="LaButti K."/>
            <person name="Lipzen A."/>
            <person name="Mondo S."/>
            <person name="Riley R."/>
            <person name="Salamov A."/>
            <person name="Simmons B.A."/>
            <person name="Magnuson J.K."/>
            <person name="Henrissat B."/>
            <person name="Mortensen U.H."/>
            <person name="Larsen T.O."/>
            <person name="Devries R.P."/>
            <person name="Grigoriev I.V."/>
            <person name="Machida M."/>
            <person name="Baker S.E."/>
            <person name="Andersen M.R."/>
        </authorList>
    </citation>
    <scope>NUCLEOTIDE SEQUENCE [LARGE SCALE GENOMIC DNA]</scope>
    <source>
        <strain evidence="7 8">IBT 18842</strain>
    </source>
</reference>
<evidence type="ECO:0000256" key="3">
    <source>
        <dbReference type="ARBA" id="ARBA00023015"/>
    </source>
</evidence>
<evidence type="ECO:0000256" key="1">
    <source>
        <dbReference type="ARBA" id="ARBA00004123"/>
    </source>
</evidence>
<dbReference type="InterPro" id="IPR050815">
    <property type="entry name" value="TF_fung"/>
</dbReference>
<keyword evidence="5" id="KW-0539">Nucleus</keyword>
<dbReference type="PANTHER" id="PTHR47338:SF5">
    <property type="entry name" value="ZN(II)2CYS6 TRANSCRIPTION FACTOR (EUROFUNG)"/>
    <property type="match status" value="1"/>
</dbReference>
<keyword evidence="4" id="KW-0804">Transcription</keyword>
<sequence>MDAYFTLFIPSSFIFQPQRVKRDYMDGALSPYVRDSIFSIATLFLAHLSGSQSQRYVRDVGSIPQISRFGEDWVERASLMLLDHANRPSLDTLRTLFNLMAYCCATGKTQKFQENAKSAYSSVQTLITQCSSLYVGDPREISRSCFWVRMISQWLPDLAWRSRAMLPANGFTSLRPTNLDPGNSIRDQIFKFIELWSRVRQFVSELDVNENVGLAWATLFSLDSEVRQVYEALPHALRTYSGQQTPGIRFDEVLGIQALHCMCRFIPHLAMVLFLRKQDVPAEDYIQFCAQISSRHINHISNTITNCIAWADGFTLPPFVAYCSFISASVYSSLLSDTYVNRAYHDSNDDPIAGVWKAHLLAHVYLLNQLQHLWAPVRLMWQALQSDMARARISTIDLEIPMGQMEFRDFVSKYLGSNYSESPLPPSINEQLESRTVVDLPDVIGSVQFLDPTYILVGIYRLFPVARPQTHSAFGDYGRDSFSSSKSHTQISSPISQARYRMAPATENPDTFSQSTPKTSLADGEHPSRVINPSSPDTAGIEGDDSASMRMLQMMWLDGEDLLCL</sequence>
<dbReference type="GO" id="GO:0000981">
    <property type="term" value="F:DNA-binding transcription factor activity, RNA polymerase II-specific"/>
    <property type="evidence" value="ECO:0007669"/>
    <property type="project" value="InterPro"/>
</dbReference>
<keyword evidence="2" id="KW-0479">Metal-binding</keyword>
<comment type="subcellular location">
    <subcellularLocation>
        <location evidence="1">Nucleus</location>
    </subcellularLocation>
</comment>
<evidence type="ECO:0000256" key="4">
    <source>
        <dbReference type="ARBA" id="ARBA00023163"/>
    </source>
</evidence>
<dbReference type="AlphaFoldDB" id="A0A5N6U7K8"/>
<dbReference type="Proteomes" id="UP000325780">
    <property type="component" value="Unassembled WGS sequence"/>
</dbReference>
<feature type="region of interest" description="Disordered" evidence="6">
    <location>
        <begin position="506"/>
        <end position="544"/>
    </location>
</feature>
<organism evidence="7 8">
    <name type="scientific">Aspergillus avenaceus</name>
    <dbReference type="NCBI Taxonomy" id="36643"/>
    <lineage>
        <taxon>Eukaryota</taxon>
        <taxon>Fungi</taxon>
        <taxon>Dikarya</taxon>
        <taxon>Ascomycota</taxon>
        <taxon>Pezizomycotina</taxon>
        <taxon>Eurotiomycetes</taxon>
        <taxon>Eurotiomycetidae</taxon>
        <taxon>Eurotiales</taxon>
        <taxon>Aspergillaceae</taxon>
        <taxon>Aspergillus</taxon>
        <taxon>Aspergillus subgen. Circumdati</taxon>
    </lineage>
</organism>
<dbReference type="OrthoDB" id="4510210at2759"/>
<evidence type="ECO:0000256" key="6">
    <source>
        <dbReference type="SAM" id="MobiDB-lite"/>
    </source>
</evidence>
<dbReference type="GO" id="GO:0046872">
    <property type="term" value="F:metal ion binding"/>
    <property type="evidence" value="ECO:0007669"/>
    <property type="project" value="UniProtKB-KW"/>
</dbReference>
<keyword evidence="3" id="KW-0805">Transcription regulation</keyword>
<dbReference type="PANTHER" id="PTHR47338">
    <property type="entry name" value="ZN(II)2CYS6 TRANSCRIPTION FACTOR (EUROFUNG)-RELATED"/>
    <property type="match status" value="1"/>
</dbReference>